<evidence type="ECO:0000313" key="5">
    <source>
        <dbReference type="Proteomes" id="UP000238937"/>
    </source>
</evidence>
<evidence type="ECO:0000256" key="2">
    <source>
        <dbReference type="ARBA" id="ARBA00022649"/>
    </source>
</evidence>
<sequence length="120" mass="13272">MPNGTLTYQRGEIRWVKLDPTIGAEIQKTRSCLILQNDTMNQYGQLTIAIPFRPGTKQAPYVVNVAASSSNGLDKDRFLDVAQIRSIDGQRVLGLVGILEDIYWQQIQDALSFVSGFGLG</sequence>
<evidence type="ECO:0000256" key="1">
    <source>
        <dbReference type="ARBA" id="ARBA00007521"/>
    </source>
</evidence>
<dbReference type="AlphaFoldDB" id="A0A2T1G5G6"/>
<dbReference type="PIRSF" id="PIRSF033490">
    <property type="entry name" value="MazF"/>
    <property type="match status" value="1"/>
</dbReference>
<dbReference type="OrthoDB" id="9793906at2"/>
<keyword evidence="3" id="KW-0378">Hydrolase</keyword>
<keyword evidence="5" id="KW-1185">Reference proteome</keyword>
<dbReference type="PANTHER" id="PTHR33988">
    <property type="entry name" value="ENDORIBONUCLEASE MAZF-RELATED"/>
    <property type="match status" value="1"/>
</dbReference>
<name>A0A2T1G5G6_9CYAN</name>
<reference evidence="4 5" key="1">
    <citation type="submission" date="2018-03" db="EMBL/GenBank/DDBJ databases">
        <title>The ancient ancestry and fast evolution of plastids.</title>
        <authorList>
            <person name="Moore K.R."/>
            <person name="Magnabosco C."/>
            <person name="Momper L."/>
            <person name="Gold D.A."/>
            <person name="Bosak T."/>
            <person name="Fournier G.P."/>
        </authorList>
    </citation>
    <scope>NUCLEOTIDE SEQUENCE [LARGE SCALE GENOMIC DNA]</scope>
    <source>
        <strain evidence="4 5">CCALA 037</strain>
    </source>
</reference>
<dbReference type="Gene3D" id="2.30.30.110">
    <property type="match status" value="1"/>
</dbReference>
<dbReference type="Pfam" id="PF02452">
    <property type="entry name" value="PemK_toxin"/>
    <property type="match status" value="1"/>
</dbReference>
<protein>
    <recommendedName>
        <fullName evidence="3">mRNA interferase</fullName>
        <ecNumber evidence="3">3.1.-.-</ecNumber>
    </recommendedName>
</protein>
<dbReference type="RefSeq" id="WP_106309126.1">
    <property type="nucleotide sequence ID" value="NZ_PVWO01000325.1"/>
</dbReference>
<keyword evidence="3" id="KW-0255">Endonuclease</keyword>
<evidence type="ECO:0000256" key="3">
    <source>
        <dbReference type="PIRNR" id="PIRNR033490"/>
    </source>
</evidence>
<comment type="function">
    <text evidence="3">Toxic component of a type II toxin-antitoxin (TA) system.</text>
</comment>
<dbReference type="EC" id="3.1.-.-" evidence="3"/>
<comment type="caution">
    <text evidence="4">The sequence shown here is derived from an EMBL/GenBank/DDBJ whole genome shotgun (WGS) entry which is preliminary data.</text>
</comment>
<comment type="similarity">
    <text evidence="1 3">Belongs to the PemK/MazF family.</text>
</comment>
<proteinExistence type="inferred from homology"/>
<dbReference type="SUPFAM" id="SSF50118">
    <property type="entry name" value="Cell growth inhibitor/plasmid maintenance toxic component"/>
    <property type="match status" value="1"/>
</dbReference>
<dbReference type="GO" id="GO:0003677">
    <property type="term" value="F:DNA binding"/>
    <property type="evidence" value="ECO:0007669"/>
    <property type="project" value="InterPro"/>
</dbReference>
<dbReference type="GO" id="GO:0016075">
    <property type="term" value="P:rRNA catabolic process"/>
    <property type="evidence" value="ECO:0007669"/>
    <property type="project" value="TreeGrafter"/>
</dbReference>
<organism evidence="4 5">
    <name type="scientific">Chamaesiphon polymorphus CCALA 037</name>
    <dbReference type="NCBI Taxonomy" id="2107692"/>
    <lineage>
        <taxon>Bacteria</taxon>
        <taxon>Bacillati</taxon>
        <taxon>Cyanobacteriota</taxon>
        <taxon>Cyanophyceae</taxon>
        <taxon>Gomontiellales</taxon>
        <taxon>Chamaesiphonaceae</taxon>
        <taxon>Chamaesiphon</taxon>
    </lineage>
</organism>
<dbReference type="GO" id="GO:0006402">
    <property type="term" value="P:mRNA catabolic process"/>
    <property type="evidence" value="ECO:0007669"/>
    <property type="project" value="TreeGrafter"/>
</dbReference>
<gene>
    <name evidence="4" type="ORF">C7B77_20470</name>
</gene>
<dbReference type="InterPro" id="IPR003477">
    <property type="entry name" value="PemK-like"/>
</dbReference>
<accession>A0A2T1G5G6</accession>
<dbReference type="GO" id="GO:0004521">
    <property type="term" value="F:RNA endonuclease activity"/>
    <property type="evidence" value="ECO:0007669"/>
    <property type="project" value="TreeGrafter"/>
</dbReference>
<dbReference type="GO" id="GO:0016787">
    <property type="term" value="F:hydrolase activity"/>
    <property type="evidence" value="ECO:0007669"/>
    <property type="project" value="UniProtKB-KW"/>
</dbReference>
<dbReference type="InterPro" id="IPR011067">
    <property type="entry name" value="Plasmid_toxin/cell-grow_inhib"/>
</dbReference>
<evidence type="ECO:0000313" key="4">
    <source>
        <dbReference type="EMBL" id="PSB52473.1"/>
    </source>
</evidence>
<keyword evidence="3" id="KW-0540">Nuclease</keyword>
<dbReference type="EMBL" id="PVWO01000325">
    <property type="protein sequence ID" value="PSB52473.1"/>
    <property type="molecule type" value="Genomic_DNA"/>
</dbReference>
<keyword evidence="2" id="KW-1277">Toxin-antitoxin system</keyword>
<dbReference type="Proteomes" id="UP000238937">
    <property type="component" value="Unassembled WGS sequence"/>
</dbReference>
<dbReference type="PANTHER" id="PTHR33988:SF1">
    <property type="entry name" value="ENDORIBONUCLEASE MAZF7-RELATED"/>
    <property type="match status" value="1"/>
</dbReference>